<feature type="chain" id="PRO_5043526980" description="DYW domain-containing protein" evidence="4">
    <location>
        <begin position="20"/>
        <end position="766"/>
    </location>
</feature>
<feature type="signal peptide" evidence="4">
    <location>
        <begin position="1"/>
        <end position="19"/>
    </location>
</feature>
<dbReference type="GO" id="GO:0003723">
    <property type="term" value="F:RNA binding"/>
    <property type="evidence" value="ECO:0007669"/>
    <property type="project" value="InterPro"/>
</dbReference>
<dbReference type="GO" id="GO:0009451">
    <property type="term" value="P:RNA modification"/>
    <property type="evidence" value="ECO:0007669"/>
    <property type="project" value="InterPro"/>
</dbReference>
<reference evidence="6 7" key="1">
    <citation type="submission" date="2022-01" db="EMBL/GenBank/DDBJ databases">
        <authorList>
            <person name="Xiong W."/>
            <person name="Schranz E."/>
        </authorList>
    </citation>
    <scope>NUCLEOTIDE SEQUENCE [LARGE SCALE GENOMIC DNA]</scope>
</reference>
<evidence type="ECO:0000259" key="5">
    <source>
        <dbReference type="Pfam" id="PF14432"/>
    </source>
</evidence>
<dbReference type="EMBL" id="CAKMRJ010000001">
    <property type="protein sequence ID" value="CAH1414294.1"/>
    <property type="molecule type" value="Genomic_DNA"/>
</dbReference>
<protein>
    <recommendedName>
        <fullName evidence="5">DYW domain-containing protein</fullName>
    </recommendedName>
</protein>
<dbReference type="GO" id="GO:0008270">
    <property type="term" value="F:zinc ion binding"/>
    <property type="evidence" value="ECO:0007669"/>
    <property type="project" value="InterPro"/>
</dbReference>
<comment type="similarity">
    <text evidence="1">Belongs to the PPR family. PCMP-H subfamily.</text>
</comment>
<evidence type="ECO:0000256" key="1">
    <source>
        <dbReference type="ARBA" id="ARBA00006643"/>
    </source>
</evidence>
<keyword evidence="7" id="KW-1185">Reference proteome</keyword>
<keyword evidence="2" id="KW-0677">Repeat</keyword>
<dbReference type="PROSITE" id="PS51375">
    <property type="entry name" value="PPR"/>
    <property type="match status" value="3"/>
</dbReference>
<dbReference type="GO" id="GO:0099402">
    <property type="term" value="P:plant organ development"/>
    <property type="evidence" value="ECO:0007669"/>
    <property type="project" value="UniProtKB-ARBA"/>
</dbReference>
<dbReference type="InterPro" id="IPR046960">
    <property type="entry name" value="PPR_At4g14850-like_plant"/>
</dbReference>
<sequence>MGDVLFLLNLNVMLKLTQMGMDNHARSSGAINPIGKKKAATERSFDFCHEKKNHSRWEIKTLITGSADIESGAQLFTFNFYSPARAMDFSFGDKLAVITTDPFMGLTFIHVQRIAGDPVSRERNFNALENAKLLRYFGVINKNLEFSKLIHTRFIVSNQDTIQENHALIDLYSKSEALGSAGALTLGHFQNGSAFEVLRLFKSMVSDHDESCPPNDYISGLVLSSCLNVRFLLLGRQCHGYLLKSGLVFNHYVKTALVRLYSLLSDVIGAMEVLLYCNPGLQSDTCSYNLILIGLVEKGYLDEALIMLRRMLAEEDMLWNKATYIGVFGLCALLKDLNLGRQVHNKLLKSYHFEPDESVCSTMMSMYVKCGEILSARKVFNRFEPRNNVVIWTAMLAAYLEHGCFEESFKLFAVMRHKDVVPNESTFSVVLTVSAELFSRRCGSMLHALTEKTGFKVHKNVEDALINMYSRTGDIKAAEKVFLGMTNYRDVTTWNTMINGYCYHGLGNESLALFQEMLRSGEDPNDVTFFGVLSACGHAGHVEQGFYYLYELMKQKGVKPGLDHYMCIINMLIKAGQLNEALSFIVSTPSKWDVFAWTALLNACRAHDLGIRVAGLIPDDVATKVSEVMDIKKEKRGVSWLEIEDKTYAFASVKKGDPRFIEYDVLMKIIFATIRSFSKNPDIDVVDEMKGDIYGYLSEEIAVSYALMNTHVKAPICVIKKSGKIDGGCHTLMKLLSEVTVRSITVRDAYHFHHFKGGRCSCADFW</sequence>
<dbReference type="Pfam" id="PF01535">
    <property type="entry name" value="PPR"/>
    <property type="match status" value="3"/>
</dbReference>
<feature type="repeat" description="PPR" evidence="3">
    <location>
        <begin position="525"/>
        <end position="560"/>
    </location>
</feature>
<keyword evidence="4" id="KW-0732">Signal</keyword>
<dbReference type="PANTHER" id="PTHR47926">
    <property type="entry name" value="PENTATRICOPEPTIDE REPEAT-CONTAINING PROTEIN"/>
    <property type="match status" value="1"/>
</dbReference>
<evidence type="ECO:0000313" key="7">
    <source>
        <dbReference type="Proteomes" id="UP001157418"/>
    </source>
</evidence>
<dbReference type="Pfam" id="PF13041">
    <property type="entry name" value="PPR_2"/>
    <property type="match status" value="2"/>
</dbReference>
<dbReference type="InterPro" id="IPR011990">
    <property type="entry name" value="TPR-like_helical_dom_sf"/>
</dbReference>
<proteinExistence type="inferred from homology"/>
<evidence type="ECO:0000256" key="3">
    <source>
        <dbReference type="PROSITE-ProRule" id="PRU00708"/>
    </source>
</evidence>
<evidence type="ECO:0000256" key="4">
    <source>
        <dbReference type="SAM" id="SignalP"/>
    </source>
</evidence>
<name>A0AAU9LFH2_9ASTR</name>
<dbReference type="NCBIfam" id="TIGR00756">
    <property type="entry name" value="PPR"/>
    <property type="match status" value="2"/>
</dbReference>
<feature type="repeat" description="PPR" evidence="3">
    <location>
        <begin position="388"/>
        <end position="422"/>
    </location>
</feature>
<feature type="domain" description="DYW" evidence="5">
    <location>
        <begin position="684"/>
        <end position="766"/>
    </location>
</feature>
<accession>A0AAU9LFH2</accession>
<comment type="caution">
    <text evidence="6">The sequence shown here is derived from an EMBL/GenBank/DDBJ whole genome shotgun (WGS) entry which is preliminary data.</text>
</comment>
<dbReference type="Pfam" id="PF14432">
    <property type="entry name" value="DYW_deaminase"/>
    <property type="match status" value="1"/>
</dbReference>
<dbReference type="AlphaFoldDB" id="A0AAU9LFH2"/>
<dbReference type="Proteomes" id="UP001157418">
    <property type="component" value="Unassembled WGS sequence"/>
</dbReference>
<dbReference type="Gene3D" id="1.25.40.10">
    <property type="entry name" value="Tetratricopeptide repeat domain"/>
    <property type="match status" value="3"/>
</dbReference>
<dbReference type="InterPro" id="IPR002885">
    <property type="entry name" value="PPR_rpt"/>
</dbReference>
<evidence type="ECO:0000256" key="2">
    <source>
        <dbReference type="ARBA" id="ARBA00022737"/>
    </source>
</evidence>
<feature type="repeat" description="PPR" evidence="3">
    <location>
        <begin position="490"/>
        <end position="524"/>
    </location>
</feature>
<evidence type="ECO:0000313" key="6">
    <source>
        <dbReference type="EMBL" id="CAH1414294.1"/>
    </source>
</evidence>
<organism evidence="6 7">
    <name type="scientific">Lactuca virosa</name>
    <dbReference type="NCBI Taxonomy" id="75947"/>
    <lineage>
        <taxon>Eukaryota</taxon>
        <taxon>Viridiplantae</taxon>
        <taxon>Streptophyta</taxon>
        <taxon>Embryophyta</taxon>
        <taxon>Tracheophyta</taxon>
        <taxon>Spermatophyta</taxon>
        <taxon>Magnoliopsida</taxon>
        <taxon>eudicotyledons</taxon>
        <taxon>Gunneridae</taxon>
        <taxon>Pentapetalae</taxon>
        <taxon>asterids</taxon>
        <taxon>campanulids</taxon>
        <taxon>Asterales</taxon>
        <taxon>Asteraceae</taxon>
        <taxon>Cichorioideae</taxon>
        <taxon>Cichorieae</taxon>
        <taxon>Lactucinae</taxon>
        <taxon>Lactuca</taxon>
    </lineage>
</organism>
<dbReference type="InterPro" id="IPR032867">
    <property type="entry name" value="DYW_dom"/>
</dbReference>
<dbReference type="FunFam" id="1.25.40.10:FF:000158">
    <property type="entry name" value="pentatricopeptide repeat-containing protein At2g33680"/>
    <property type="match status" value="1"/>
</dbReference>
<dbReference type="PANTHER" id="PTHR47926:SF385">
    <property type="entry name" value="DYW DOMAIN-CONTAINING PROTEIN"/>
    <property type="match status" value="1"/>
</dbReference>
<gene>
    <name evidence="6" type="ORF">LVIROSA_LOCUS2216</name>
</gene>